<proteinExistence type="inferred from homology"/>
<name>A0ABV1RBZ8_9ALTE</name>
<sequence>MNDIYKITQKPDAILFDMDGTIFDSEAIYCQAWVDTADKFGQHFTASMYDDFVGVRSEECYRIAAKLFDSTVNMNEFIRQLRADIEHKKQLHLPIKKGFDGFFQQCVASGLKVGLVTSSRQAAVAFNFEQLSYQQHFSVIVCAEDVTQPKPAPECYIKACELIGSRPQNTFVFEDSNPGALAGINASCRTIIIPDYLPIHESIQEQAEAVVRSFDEVQLNWQ</sequence>
<organism evidence="5 6">
    <name type="scientific">Catenovulum sediminis</name>
    <dbReference type="NCBI Taxonomy" id="1740262"/>
    <lineage>
        <taxon>Bacteria</taxon>
        <taxon>Pseudomonadati</taxon>
        <taxon>Pseudomonadota</taxon>
        <taxon>Gammaproteobacteria</taxon>
        <taxon>Alteromonadales</taxon>
        <taxon>Alteromonadaceae</taxon>
        <taxon>Catenovulum</taxon>
    </lineage>
</organism>
<dbReference type="SUPFAM" id="SSF56784">
    <property type="entry name" value="HAD-like"/>
    <property type="match status" value="1"/>
</dbReference>
<evidence type="ECO:0000313" key="6">
    <source>
        <dbReference type="Proteomes" id="UP001467690"/>
    </source>
</evidence>
<evidence type="ECO:0000256" key="4">
    <source>
        <dbReference type="ARBA" id="ARBA00022842"/>
    </source>
</evidence>
<dbReference type="PANTHER" id="PTHR46193">
    <property type="entry name" value="6-PHOSPHOGLUCONATE PHOSPHATASE"/>
    <property type="match status" value="1"/>
</dbReference>
<dbReference type="InterPro" id="IPR036412">
    <property type="entry name" value="HAD-like_sf"/>
</dbReference>
<dbReference type="InterPro" id="IPR041492">
    <property type="entry name" value="HAD_2"/>
</dbReference>
<dbReference type="InterPro" id="IPR023198">
    <property type="entry name" value="PGP-like_dom2"/>
</dbReference>
<evidence type="ECO:0000256" key="2">
    <source>
        <dbReference type="ARBA" id="ARBA00006171"/>
    </source>
</evidence>
<dbReference type="NCBIfam" id="TIGR01509">
    <property type="entry name" value="HAD-SF-IA-v3"/>
    <property type="match status" value="1"/>
</dbReference>
<dbReference type="RefSeq" id="WP_143872071.1">
    <property type="nucleotide sequence ID" value="NZ_CP041660.1"/>
</dbReference>
<dbReference type="SFLD" id="SFLDS00003">
    <property type="entry name" value="Haloacid_Dehalogenase"/>
    <property type="match status" value="1"/>
</dbReference>
<dbReference type="Pfam" id="PF13419">
    <property type="entry name" value="HAD_2"/>
    <property type="match status" value="1"/>
</dbReference>
<keyword evidence="3" id="KW-0479">Metal-binding</keyword>
<comment type="similarity">
    <text evidence="2">Belongs to the HAD-like hydrolase superfamily. CbbY/CbbZ/Gph/YieH family.</text>
</comment>
<dbReference type="InterPro" id="IPR006439">
    <property type="entry name" value="HAD-SF_hydro_IA"/>
</dbReference>
<comment type="caution">
    <text evidence="5">The sequence shown here is derived from an EMBL/GenBank/DDBJ whole genome shotgun (WGS) entry which is preliminary data.</text>
</comment>
<gene>
    <name evidence="5" type="ORF">ABS311_00830</name>
</gene>
<dbReference type="PANTHER" id="PTHR46193:SF21">
    <property type="entry name" value="SLL1138 PROTEIN"/>
    <property type="match status" value="1"/>
</dbReference>
<dbReference type="Gene3D" id="1.10.150.240">
    <property type="entry name" value="Putative phosphatase, domain 2"/>
    <property type="match status" value="1"/>
</dbReference>
<keyword evidence="6" id="KW-1185">Reference proteome</keyword>
<evidence type="ECO:0000256" key="1">
    <source>
        <dbReference type="ARBA" id="ARBA00001946"/>
    </source>
</evidence>
<protein>
    <submittedName>
        <fullName evidence="5">HAD family phosphatase</fullName>
    </submittedName>
</protein>
<dbReference type="SFLD" id="SFLDG01129">
    <property type="entry name" value="C1.5:_HAD__Beta-PGM__Phosphata"/>
    <property type="match status" value="1"/>
</dbReference>
<evidence type="ECO:0000256" key="3">
    <source>
        <dbReference type="ARBA" id="ARBA00022723"/>
    </source>
</evidence>
<evidence type="ECO:0000313" key="5">
    <source>
        <dbReference type="EMBL" id="MER2490431.1"/>
    </source>
</evidence>
<dbReference type="InterPro" id="IPR051600">
    <property type="entry name" value="Beta-PGM-like"/>
</dbReference>
<accession>A0ABV1RBZ8</accession>
<comment type="cofactor">
    <cofactor evidence="1">
        <name>Mg(2+)</name>
        <dbReference type="ChEBI" id="CHEBI:18420"/>
    </cofactor>
</comment>
<dbReference type="InterPro" id="IPR023214">
    <property type="entry name" value="HAD_sf"/>
</dbReference>
<keyword evidence="4" id="KW-0460">Magnesium</keyword>
<dbReference type="CDD" id="cd07505">
    <property type="entry name" value="HAD_BPGM-like"/>
    <property type="match status" value="1"/>
</dbReference>
<dbReference type="Gene3D" id="3.40.50.1000">
    <property type="entry name" value="HAD superfamily/HAD-like"/>
    <property type="match status" value="1"/>
</dbReference>
<reference evidence="5 6" key="1">
    <citation type="submission" date="2024-06" db="EMBL/GenBank/DDBJ databases">
        <authorList>
            <person name="Chen R.Y."/>
        </authorList>
    </citation>
    <scope>NUCLEOTIDE SEQUENCE [LARGE SCALE GENOMIC DNA]</scope>
    <source>
        <strain evidence="5 6">D2</strain>
    </source>
</reference>
<dbReference type="EMBL" id="JBELOE010000052">
    <property type="protein sequence ID" value="MER2490431.1"/>
    <property type="molecule type" value="Genomic_DNA"/>
</dbReference>
<dbReference type="Proteomes" id="UP001467690">
    <property type="component" value="Unassembled WGS sequence"/>
</dbReference>